<keyword evidence="7 11" id="KW-0378">Hydrolase</keyword>
<comment type="cofactor">
    <cofactor evidence="11">
        <name>Ca(2+)</name>
        <dbReference type="ChEBI" id="CHEBI:29108"/>
    </cofactor>
    <text evidence="11">Binds 1 Ca(2+) ion per subunit.</text>
</comment>
<feature type="binding site" evidence="11">
    <location>
        <position position="624"/>
    </location>
    <ligand>
        <name>Ca(2+)</name>
        <dbReference type="ChEBI" id="CHEBI:29108"/>
    </ligand>
</feature>
<dbReference type="Proteomes" id="UP001273166">
    <property type="component" value="Unassembled WGS sequence"/>
</dbReference>
<keyword evidence="6 11" id="KW-0479">Metal-binding</keyword>
<organism evidence="13 14">
    <name type="scientific">Chaetomium strumarium</name>
    <dbReference type="NCBI Taxonomy" id="1170767"/>
    <lineage>
        <taxon>Eukaryota</taxon>
        <taxon>Fungi</taxon>
        <taxon>Dikarya</taxon>
        <taxon>Ascomycota</taxon>
        <taxon>Pezizomycotina</taxon>
        <taxon>Sordariomycetes</taxon>
        <taxon>Sordariomycetidae</taxon>
        <taxon>Sordariales</taxon>
        <taxon>Chaetomiaceae</taxon>
        <taxon>Chaetomium</taxon>
    </lineage>
</organism>
<proteinExistence type="predicted"/>
<evidence type="ECO:0000256" key="2">
    <source>
        <dbReference type="ARBA" id="ARBA00002451"/>
    </source>
</evidence>
<evidence type="ECO:0000256" key="6">
    <source>
        <dbReference type="ARBA" id="ARBA00022723"/>
    </source>
</evidence>
<dbReference type="PANTHER" id="PTHR14218">
    <property type="entry name" value="PROTEASE S8 TRIPEPTIDYL PEPTIDASE I CLN2"/>
    <property type="match status" value="1"/>
</dbReference>
<feature type="domain" description="Peptidase S53" evidence="12">
    <location>
        <begin position="225"/>
        <end position="646"/>
    </location>
</feature>
<dbReference type="Pfam" id="PF00082">
    <property type="entry name" value="Peptidase_S8"/>
    <property type="match status" value="1"/>
</dbReference>
<dbReference type="GO" id="GO:0005576">
    <property type="term" value="C:extracellular region"/>
    <property type="evidence" value="ECO:0007669"/>
    <property type="project" value="UniProtKB-SubCell"/>
</dbReference>
<evidence type="ECO:0000256" key="9">
    <source>
        <dbReference type="ARBA" id="ARBA00022837"/>
    </source>
</evidence>
<dbReference type="InterPro" id="IPR036852">
    <property type="entry name" value="Peptidase_S8/S53_dom_sf"/>
</dbReference>
<dbReference type="PROSITE" id="PS51695">
    <property type="entry name" value="SEDOLISIN"/>
    <property type="match status" value="1"/>
</dbReference>
<keyword evidence="14" id="KW-1185">Reference proteome</keyword>
<evidence type="ECO:0000256" key="1">
    <source>
        <dbReference type="ARBA" id="ARBA00001910"/>
    </source>
</evidence>
<dbReference type="Gene3D" id="3.40.50.200">
    <property type="entry name" value="Peptidase S8/S53 domain"/>
    <property type="match status" value="1"/>
</dbReference>
<evidence type="ECO:0000256" key="10">
    <source>
        <dbReference type="ARBA" id="ARBA00023145"/>
    </source>
</evidence>
<feature type="binding site" evidence="11">
    <location>
        <position position="626"/>
    </location>
    <ligand>
        <name>Ca(2+)</name>
        <dbReference type="ChEBI" id="CHEBI:29108"/>
    </ligand>
</feature>
<reference evidence="13" key="2">
    <citation type="submission" date="2023-06" db="EMBL/GenBank/DDBJ databases">
        <authorList>
            <consortium name="Lawrence Berkeley National Laboratory"/>
            <person name="Mondo S.J."/>
            <person name="Hensen N."/>
            <person name="Bonometti L."/>
            <person name="Westerberg I."/>
            <person name="Brannstrom I.O."/>
            <person name="Guillou S."/>
            <person name="Cros-Aarteil S."/>
            <person name="Calhoun S."/>
            <person name="Haridas S."/>
            <person name="Kuo A."/>
            <person name="Pangilinan J."/>
            <person name="Riley R."/>
            <person name="Labutti K."/>
            <person name="Andreopoulos B."/>
            <person name="Lipzen A."/>
            <person name="Chen C."/>
            <person name="Yanf M."/>
            <person name="Daum C."/>
            <person name="Ng V."/>
            <person name="Clum A."/>
            <person name="Steindorff A."/>
            <person name="Ohm R."/>
            <person name="Martin F."/>
            <person name="Silar P."/>
            <person name="Natvig D."/>
            <person name="Lalanne C."/>
            <person name="Gautier V."/>
            <person name="Ament-Velasquez S.L."/>
            <person name="Kruys A."/>
            <person name="Hutchinson M.I."/>
            <person name="Powell A.J."/>
            <person name="Barry K."/>
            <person name="Miller A.N."/>
            <person name="Grigoriev I.V."/>
            <person name="Debuchy R."/>
            <person name="Gladieux P."/>
            <person name="Thoren M.H."/>
            <person name="Johannesson H."/>
        </authorList>
    </citation>
    <scope>NUCLEOTIDE SEQUENCE</scope>
    <source>
        <strain evidence="13">CBS 333.67</strain>
    </source>
</reference>
<feature type="active site" description="Charge relay system" evidence="11">
    <location>
        <position position="564"/>
    </location>
</feature>
<dbReference type="GeneID" id="87884755"/>
<dbReference type="PANTHER" id="PTHR14218:SF19">
    <property type="entry name" value="SERINE PROTEASE AORO, PUTATIVE (AFU_ORTHOLOGUE AFUA_6G10250)-RELATED"/>
    <property type="match status" value="1"/>
</dbReference>
<evidence type="ECO:0000256" key="8">
    <source>
        <dbReference type="ARBA" id="ARBA00022825"/>
    </source>
</evidence>
<dbReference type="AlphaFoldDB" id="A0AAJ0GKQ6"/>
<keyword evidence="8 11" id="KW-0720">Serine protease</keyword>
<dbReference type="GO" id="GO:0006508">
    <property type="term" value="P:proteolysis"/>
    <property type="evidence" value="ECO:0007669"/>
    <property type="project" value="UniProtKB-KW"/>
</dbReference>
<dbReference type="SMART" id="SM00944">
    <property type="entry name" value="Pro-kuma_activ"/>
    <property type="match status" value="1"/>
</dbReference>
<dbReference type="SUPFAM" id="SSF54897">
    <property type="entry name" value="Protease propeptides/inhibitors"/>
    <property type="match status" value="1"/>
</dbReference>
<evidence type="ECO:0000313" key="14">
    <source>
        <dbReference type="Proteomes" id="UP001273166"/>
    </source>
</evidence>
<dbReference type="CDD" id="cd11377">
    <property type="entry name" value="Pro-peptidase_S53"/>
    <property type="match status" value="1"/>
</dbReference>
<keyword evidence="10" id="KW-0865">Zymogen</keyword>
<dbReference type="InterPro" id="IPR050819">
    <property type="entry name" value="Tripeptidyl-peptidase_I"/>
</dbReference>
<dbReference type="SUPFAM" id="SSF52743">
    <property type="entry name" value="Subtilisin-like"/>
    <property type="match status" value="1"/>
</dbReference>
<dbReference type="CDD" id="cd04056">
    <property type="entry name" value="Peptidases_S53"/>
    <property type="match status" value="1"/>
</dbReference>
<feature type="active site" description="Charge relay system" evidence="11">
    <location>
        <position position="303"/>
    </location>
</feature>
<comment type="subcellular location">
    <subcellularLocation>
        <location evidence="3">Secreted</location>
        <location evidence="3">Extracellular space</location>
    </subcellularLocation>
</comment>
<dbReference type="InterPro" id="IPR000209">
    <property type="entry name" value="Peptidase_S8/S53_dom"/>
</dbReference>
<dbReference type="GO" id="GO:0046872">
    <property type="term" value="F:metal ion binding"/>
    <property type="evidence" value="ECO:0007669"/>
    <property type="project" value="UniProtKB-UniRule"/>
</dbReference>
<evidence type="ECO:0000313" key="13">
    <source>
        <dbReference type="EMBL" id="KAK3301734.1"/>
    </source>
</evidence>
<evidence type="ECO:0000256" key="11">
    <source>
        <dbReference type="PROSITE-ProRule" id="PRU01032"/>
    </source>
</evidence>
<evidence type="ECO:0000256" key="7">
    <source>
        <dbReference type="ARBA" id="ARBA00022801"/>
    </source>
</evidence>
<comment type="catalytic activity">
    <reaction evidence="1">
        <text>Release of an N-terminal tripeptide from a polypeptide.</text>
        <dbReference type="EC" id="3.4.14.10"/>
    </reaction>
</comment>
<accession>A0AAJ0GKQ6</accession>
<gene>
    <name evidence="13" type="ORF">B0T15DRAFT_441832</name>
</gene>
<dbReference type="Pfam" id="PF09286">
    <property type="entry name" value="Pro-kuma_activ"/>
    <property type="match status" value="1"/>
</dbReference>
<dbReference type="GO" id="GO:0004252">
    <property type="term" value="F:serine-type endopeptidase activity"/>
    <property type="evidence" value="ECO:0007669"/>
    <property type="project" value="UniProtKB-UniRule"/>
</dbReference>
<feature type="binding site" evidence="11">
    <location>
        <position position="605"/>
    </location>
    <ligand>
        <name>Ca(2+)</name>
        <dbReference type="ChEBI" id="CHEBI:29108"/>
    </ligand>
</feature>
<evidence type="ECO:0000256" key="3">
    <source>
        <dbReference type="ARBA" id="ARBA00004239"/>
    </source>
</evidence>
<name>A0AAJ0GKQ6_9PEZI</name>
<protein>
    <recommendedName>
        <fullName evidence="4">tripeptidyl-peptidase II</fullName>
        <ecNumber evidence="4">3.4.14.10</ecNumber>
    </recommendedName>
</protein>
<keyword evidence="9 11" id="KW-0106">Calcium</keyword>
<comment type="function">
    <text evidence="2">Secreted tripeptidyl-peptidase which degrades proteins at acidic pHs and is involved in virulence.</text>
</comment>
<sequence>MFGSLTSAYAVCAAAAFAIIAHAHPALSTKLVHEKRDVVPGQWTKLSRAEATRPLTLRIGLKQRNVERADEFISAIAHPDSQTYGQHWSPQQVIDTFAPSDEAIAETEKWLLVEGVARDRIAKTSGRNWITVTTTVAEAESLLDTAYNVYEDDQGTQLVACESYSVPATVQEHIDLVAPTIQFDEREAIVTTRSLKQRDDSNGPKFKKLPHTHFDADSLKNCSALTTPACLRALYNIPKDVHPVKGNSYGIVEFAPQSYNQDDLNTFFSVYTSGSIPNGTSPIFQGIDGGYLSSDPGSGTRGESNLDLSYAMALTYPQNVTLYQVGDSVASNPATNNNFLDAIDGTYCHADGGDSPDWDAIYPHEPSPTDPDDDEGVYTGQPMCGVYNATKVISVSYGSNEDARPASYRARECAEYMKLGLMGVTVLFSSGDDGVAGLRGQCVKPDGSYTPVGAAYGRFNPMFPGTCPWITSVGGTALPPSTPPDAPETASYKFPSGGGFSNLFPQPTYQTSAITHYYAHHDPGYNSSIYNNTRTTRGYPDVALASQDYVTPIDGGFTAFSGTSASSPTFGAMIALINGERLKVGKGSVGFINPVLYAHPEVFRDVKEGRNPGCGTQGFSAVEGWDPVTGLGAPDFERLRRVFLALP</sequence>
<dbReference type="RefSeq" id="XP_062717514.1">
    <property type="nucleotide sequence ID" value="XM_062865926.1"/>
</dbReference>
<dbReference type="GO" id="GO:0008240">
    <property type="term" value="F:tripeptidyl-peptidase activity"/>
    <property type="evidence" value="ECO:0007669"/>
    <property type="project" value="TreeGrafter"/>
</dbReference>
<dbReference type="EMBL" id="JAUDZG010000008">
    <property type="protein sequence ID" value="KAK3301734.1"/>
    <property type="molecule type" value="Genomic_DNA"/>
</dbReference>
<evidence type="ECO:0000256" key="5">
    <source>
        <dbReference type="ARBA" id="ARBA00022670"/>
    </source>
</evidence>
<dbReference type="InterPro" id="IPR015366">
    <property type="entry name" value="S53_propep"/>
</dbReference>
<evidence type="ECO:0000259" key="12">
    <source>
        <dbReference type="PROSITE" id="PS51695"/>
    </source>
</evidence>
<feature type="active site" description="Charge relay system" evidence="11">
    <location>
        <position position="307"/>
    </location>
</feature>
<comment type="caution">
    <text evidence="13">The sequence shown here is derived from an EMBL/GenBank/DDBJ whole genome shotgun (WGS) entry which is preliminary data.</text>
</comment>
<feature type="binding site" evidence="11">
    <location>
        <position position="606"/>
    </location>
    <ligand>
        <name>Ca(2+)</name>
        <dbReference type="ChEBI" id="CHEBI:29108"/>
    </ligand>
</feature>
<evidence type="ECO:0000256" key="4">
    <source>
        <dbReference type="ARBA" id="ARBA00012462"/>
    </source>
</evidence>
<dbReference type="EC" id="3.4.14.10" evidence="4"/>
<keyword evidence="5 11" id="KW-0645">Protease</keyword>
<dbReference type="InterPro" id="IPR030400">
    <property type="entry name" value="Sedolisin_dom"/>
</dbReference>
<reference evidence="13" key="1">
    <citation type="journal article" date="2023" name="Mol. Phylogenet. Evol.">
        <title>Genome-scale phylogeny and comparative genomics of the fungal order Sordariales.</title>
        <authorList>
            <person name="Hensen N."/>
            <person name="Bonometti L."/>
            <person name="Westerberg I."/>
            <person name="Brannstrom I.O."/>
            <person name="Guillou S."/>
            <person name="Cros-Aarteil S."/>
            <person name="Calhoun S."/>
            <person name="Haridas S."/>
            <person name="Kuo A."/>
            <person name="Mondo S."/>
            <person name="Pangilinan J."/>
            <person name="Riley R."/>
            <person name="LaButti K."/>
            <person name="Andreopoulos B."/>
            <person name="Lipzen A."/>
            <person name="Chen C."/>
            <person name="Yan M."/>
            <person name="Daum C."/>
            <person name="Ng V."/>
            <person name="Clum A."/>
            <person name="Steindorff A."/>
            <person name="Ohm R.A."/>
            <person name="Martin F."/>
            <person name="Silar P."/>
            <person name="Natvig D.O."/>
            <person name="Lalanne C."/>
            <person name="Gautier V."/>
            <person name="Ament-Velasquez S.L."/>
            <person name="Kruys A."/>
            <person name="Hutchinson M.I."/>
            <person name="Powell A.J."/>
            <person name="Barry K."/>
            <person name="Miller A.N."/>
            <person name="Grigoriev I.V."/>
            <person name="Debuchy R."/>
            <person name="Gladieux P."/>
            <person name="Hiltunen Thoren M."/>
            <person name="Johannesson H."/>
        </authorList>
    </citation>
    <scope>NUCLEOTIDE SEQUENCE</scope>
    <source>
        <strain evidence="13">CBS 333.67</strain>
    </source>
</reference>